<gene>
    <name evidence="2" type="ORF">CC1G_09720</name>
</gene>
<feature type="domain" description="PARP catalytic" evidence="1">
    <location>
        <begin position="158"/>
        <end position="332"/>
    </location>
</feature>
<dbReference type="GO" id="GO:0003950">
    <property type="term" value="F:NAD+ poly-ADP-ribosyltransferase activity"/>
    <property type="evidence" value="ECO:0007669"/>
    <property type="project" value="InterPro"/>
</dbReference>
<dbReference type="OMA" id="CSESCAR"/>
<dbReference type="SUPFAM" id="SSF56399">
    <property type="entry name" value="ADP-ribosylation"/>
    <property type="match status" value="1"/>
</dbReference>
<protein>
    <recommendedName>
        <fullName evidence="1">PARP catalytic domain-containing protein</fullName>
    </recommendedName>
</protein>
<dbReference type="InterPro" id="IPR009030">
    <property type="entry name" value="Growth_fac_rcpt_cys_sf"/>
</dbReference>
<dbReference type="InterPro" id="IPR012317">
    <property type="entry name" value="Poly(ADP-ribose)pol_cat_dom"/>
</dbReference>
<comment type="caution">
    <text evidence="2">The sequence shown here is derived from an EMBL/GenBank/DDBJ whole genome shotgun (WGS) entry which is preliminary data.</text>
</comment>
<name>A8NJG6_COPC7</name>
<dbReference type="VEuPathDB" id="FungiDB:CC1G_09720"/>
<dbReference type="eggNOG" id="ENOG502S3UB">
    <property type="taxonomic scope" value="Eukaryota"/>
</dbReference>
<accession>A8NJG6</accession>
<dbReference type="OrthoDB" id="9514740at2759"/>
<evidence type="ECO:0000313" key="2">
    <source>
        <dbReference type="EMBL" id="EAU87623.2"/>
    </source>
</evidence>
<dbReference type="RefSeq" id="XP_001834220.2">
    <property type="nucleotide sequence ID" value="XM_001834168.2"/>
</dbReference>
<dbReference type="Gene3D" id="3.90.228.10">
    <property type="match status" value="1"/>
</dbReference>
<keyword evidence="3" id="KW-1185">Reference proteome</keyword>
<sequence>MSNRSTAVSRQYSTTDLSSLVASMDALSVYSPRSSTTLLASPRQPFRAAGAFGQSVGTSPNICIICKERPSYRGAVTCGLTCLEKLATGGGDPAMCNPRLRPLHLQCGSRCIANAKKACLYCRARARNGRFWHFCGMACKKLAMRRAPLVMKVPKGHETYEMVERNFVDSWKEGSSTPPTVTGVYKVVMNAGLQQPYDDYKNRVGNERFLYHGTTRTCKLGKAGSNQTQLCNNGTCGMCNVVKTSFKVSLAKRSGAFGAGIYTSSASNKAYSHPSPGGGVVFVTKVVVGKARAVTAFQEVKSCPRGYDSVVFDRHNGARNETVVYRDDAIRPVFMITFS</sequence>
<organism evidence="2 3">
    <name type="scientific">Coprinopsis cinerea (strain Okayama-7 / 130 / ATCC MYA-4618 / FGSC 9003)</name>
    <name type="common">Inky cap fungus</name>
    <name type="synonym">Hormographiella aspergillata</name>
    <dbReference type="NCBI Taxonomy" id="240176"/>
    <lineage>
        <taxon>Eukaryota</taxon>
        <taxon>Fungi</taxon>
        <taxon>Dikarya</taxon>
        <taxon>Basidiomycota</taxon>
        <taxon>Agaricomycotina</taxon>
        <taxon>Agaricomycetes</taxon>
        <taxon>Agaricomycetidae</taxon>
        <taxon>Agaricales</taxon>
        <taxon>Agaricineae</taxon>
        <taxon>Psathyrellaceae</taxon>
        <taxon>Coprinopsis</taxon>
    </lineage>
</organism>
<dbReference type="InParanoid" id="A8NJG6"/>
<dbReference type="SUPFAM" id="SSF57184">
    <property type="entry name" value="Growth factor receptor domain"/>
    <property type="match status" value="1"/>
</dbReference>
<proteinExistence type="predicted"/>
<reference evidence="2 3" key="1">
    <citation type="journal article" date="2010" name="Proc. Natl. Acad. Sci. U.S.A.">
        <title>Insights into evolution of multicellular fungi from the assembled chromosomes of the mushroom Coprinopsis cinerea (Coprinus cinereus).</title>
        <authorList>
            <person name="Stajich J.E."/>
            <person name="Wilke S.K."/>
            <person name="Ahren D."/>
            <person name="Au C.H."/>
            <person name="Birren B.W."/>
            <person name="Borodovsky M."/>
            <person name="Burns C."/>
            <person name="Canback B."/>
            <person name="Casselton L.A."/>
            <person name="Cheng C.K."/>
            <person name="Deng J."/>
            <person name="Dietrich F.S."/>
            <person name="Fargo D.C."/>
            <person name="Farman M.L."/>
            <person name="Gathman A.C."/>
            <person name="Goldberg J."/>
            <person name="Guigo R."/>
            <person name="Hoegger P.J."/>
            <person name="Hooker J.B."/>
            <person name="Huggins A."/>
            <person name="James T.Y."/>
            <person name="Kamada T."/>
            <person name="Kilaru S."/>
            <person name="Kodira C."/>
            <person name="Kues U."/>
            <person name="Kupfer D."/>
            <person name="Kwan H.S."/>
            <person name="Lomsadze A."/>
            <person name="Li W."/>
            <person name="Lilly W.W."/>
            <person name="Ma L.J."/>
            <person name="Mackey A.J."/>
            <person name="Manning G."/>
            <person name="Martin F."/>
            <person name="Muraguchi H."/>
            <person name="Natvig D.O."/>
            <person name="Palmerini H."/>
            <person name="Ramesh M.A."/>
            <person name="Rehmeyer C.J."/>
            <person name="Roe B.A."/>
            <person name="Shenoy N."/>
            <person name="Stanke M."/>
            <person name="Ter-Hovhannisyan V."/>
            <person name="Tunlid A."/>
            <person name="Velagapudi R."/>
            <person name="Vision T.J."/>
            <person name="Zeng Q."/>
            <person name="Zolan M.E."/>
            <person name="Pukkila P.J."/>
        </authorList>
    </citation>
    <scope>NUCLEOTIDE SEQUENCE [LARGE SCALE GENOMIC DNA]</scope>
    <source>
        <strain evidence="3">Okayama-7 / 130 / ATCC MYA-4618 / FGSC 9003</strain>
    </source>
</reference>
<dbReference type="Proteomes" id="UP000001861">
    <property type="component" value="Unassembled WGS sequence"/>
</dbReference>
<evidence type="ECO:0000259" key="1">
    <source>
        <dbReference type="Pfam" id="PF00644"/>
    </source>
</evidence>
<dbReference type="KEGG" id="cci:CC1G_09720"/>
<dbReference type="GeneID" id="6010733"/>
<dbReference type="EMBL" id="AACS02000010">
    <property type="protein sequence ID" value="EAU87623.2"/>
    <property type="molecule type" value="Genomic_DNA"/>
</dbReference>
<dbReference type="AlphaFoldDB" id="A8NJG6"/>
<dbReference type="HOGENOM" id="CLU_039434_0_1_1"/>
<evidence type="ECO:0000313" key="3">
    <source>
        <dbReference type="Proteomes" id="UP000001861"/>
    </source>
</evidence>
<dbReference type="Pfam" id="PF00644">
    <property type="entry name" value="PARP"/>
    <property type="match status" value="1"/>
</dbReference>